<evidence type="ECO:0000259" key="1">
    <source>
        <dbReference type="SMART" id="SM01321"/>
    </source>
</evidence>
<dbReference type="Proteomes" id="UP000077628">
    <property type="component" value="Unassembled WGS sequence"/>
</dbReference>
<dbReference type="STRING" id="702114.A1355_12780"/>
<evidence type="ECO:0000313" key="2">
    <source>
        <dbReference type="EMBL" id="OAI14091.1"/>
    </source>
</evidence>
<dbReference type="InterPro" id="IPR002686">
    <property type="entry name" value="Transposase_17"/>
</dbReference>
<evidence type="ECO:0000313" key="3">
    <source>
        <dbReference type="Proteomes" id="UP000077628"/>
    </source>
</evidence>
<protein>
    <recommendedName>
        <fullName evidence="1">Transposase IS200-like domain-containing protein</fullName>
    </recommendedName>
</protein>
<dbReference type="NCBIfam" id="NF047646">
    <property type="entry name" value="REP_Tyr_transpos"/>
    <property type="match status" value="1"/>
</dbReference>
<dbReference type="SUPFAM" id="SSF143422">
    <property type="entry name" value="Transposase IS200-like"/>
    <property type="match status" value="1"/>
</dbReference>
<dbReference type="InterPro" id="IPR036515">
    <property type="entry name" value="Transposase_17_sf"/>
</dbReference>
<keyword evidence="3" id="KW-1185">Reference proteome</keyword>
<dbReference type="PANTHER" id="PTHR36966">
    <property type="entry name" value="REP-ASSOCIATED TYROSINE TRANSPOSASE"/>
    <property type="match status" value="1"/>
</dbReference>
<dbReference type="GO" id="GO:0006313">
    <property type="term" value="P:DNA transposition"/>
    <property type="evidence" value="ECO:0007669"/>
    <property type="project" value="InterPro"/>
</dbReference>
<gene>
    <name evidence="2" type="ORF">A1355_12780</name>
</gene>
<dbReference type="RefSeq" id="WP_396642255.1">
    <property type="nucleotide sequence ID" value="NZ_LUUK01000204.1"/>
</dbReference>
<reference evidence="3" key="1">
    <citation type="submission" date="2016-03" db="EMBL/GenBank/DDBJ databases">
        <authorList>
            <person name="Heylen K."/>
            <person name="De Vos P."/>
            <person name="Vekeman B."/>
        </authorList>
    </citation>
    <scope>NUCLEOTIDE SEQUENCE [LARGE SCALE GENOMIC DNA]</scope>
    <source>
        <strain evidence="3">R-45383</strain>
    </source>
</reference>
<name>A0A177N886_9GAMM</name>
<proteinExistence type="predicted"/>
<dbReference type="EMBL" id="LUUK01000204">
    <property type="protein sequence ID" value="OAI14091.1"/>
    <property type="molecule type" value="Genomic_DNA"/>
</dbReference>
<accession>A0A177N886</accession>
<dbReference type="PANTHER" id="PTHR36966:SF1">
    <property type="entry name" value="REP-ASSOCIATED TYROSINE TRANSPOSASE"/>
    <property type="match status" value="1"/>
</dbReference>
<sequence length="120" mass="14045">MTNYHRHKRKGGIYFFTVNIADRRKTLLTERIDVLRDAFRQVKALHPFTMDAIVILPDHLHTIWTLPKGDDDFNLRWRQIKSACHRSHAPAWERNSTAPAVRIGTQECPPQHSHAGAWER</sequence>
<feature type="domain" description="Transposase IS200-like" evidence="1">
    <location>
        <begin position="9"/>
        <end position="106"/>
    </location>
</feature>
<dbReference type="AlphaFoldDB" id="A0A177N886"/>
<dbReference type="Gene3D" id="3.30.70.1290">
    <property type="entry name" value="Transposase IS200-like"/>
    <property type="match status" value="1"/>
</dbReference>
<dbReference type="SMART" id="SM01321">
    <property type="entry name" value="Y1_Tnp"/>
    <property type="match status" value="1"/>
</dbReference>
<dbReference type="InterPro" id="IPR052715">
    <property type="entry name" value="RAYT_transposase"/>
</dbReference>
<dbReference type="GO" id="GO:0004803">
    <property type="term" value="F:transposase activity"/>
    <property type="evidence" value="ECO:0007669"/>
    <property type="project" value="InterPro"/>
</dbReference>
<dbReference type="GO" id="GO:0043565">
    <property type="term" value="F:sequence-specific DNA binding"/>
    <property type="evidence" value="ECO:0007669"/>
    <property type="project" value="TreeGrafter"/>
</dbReference>
<organism evidence="2 3">
    <name type="scientific">Methylomonas koyamae</name>
    <dbReference type="NCBI Taxonomy" id="702114"/>
    <lineage>
        <taxon>Bacteria</taxon>
        <taxon>Pseudomonadati</taxon>
        <taxon>Pseudomonadota</taxon>
        <taxon>Gammaproteobacteria</taxon>
        <taxon>Methylococcales</taxon>
        <taxon>Methylococcaceae</taxon>
        <taxon>Methylomonas</taxon>
    </lineage>
</organism>
<comment type="caution">
    <text evidence="2">The sequence shown here is derived from an EMBL/GenBank/DDBJ whole genome shotgun (WGS) entry which is preliminary data.</text>
</comment>